<evidence type="ECO:0000313" key="3">
    <source>
        <dbReference type="Proteomes" id="UP000034841"/>
    </source>
</evidence>
<evidence type="ECO:0000313" key="2">
    <source>
        <dbReference type="EMBL" id="KKF96750.1"/>
    </source>
</evidence>
<keyword evidence="3" id="KW-1185">Reference proteome</keyword>
<proteinExistence type="predicted"/>
<dbReference type="Pfam" id="PF06658">
    <property type="entry name" value="DUF1168"/>
    <property type="match status" value="1"/>
</dbReference>
<gene>
    <name evidence="2" type="ORF">CFO_g905</name>
</gene>
<feature type="compositionally biased region" description="Basic and acidic residues" evidence="1">
    <location>
        <begin position="164"/>
        <end position="176"/>
    </location>
</feature>
<reference evidence="2 3" key="1">
    <citation type="submission" date="2015-04" db="EMBL/GenBank/DDBJ databases">
        <title>Genome sequence of Ceratocystis platani, a major pathogen of plane trees.</title>
        <authorList>
            <person name="Belbahri L."/>
        </authorList>
    </citation>
    <scope>NUCLEOTIDE SEQUENCE [LARGE SCALE GENOMIC DNA]</scope>
    <source>
        <strain evidence="2 3">CFO</strain>
    </source>
</reference>
<feature type="region of interest" description="Disordered" evidence="1">
    <location>
        <begin position="1"/>
        <end position="232"/>
    </location>
</feature>
<feature type="compositionally biased region" description="Basic residues" evidence="1">
    <location>
        <begin position="16"/>
        <end position="25"/>
    </location>
</feature>
<accession>A0A0F8B796</accession>
<organism evidence="2 3">
    <name type="scientific">Ceratocystis fimbriata f. sp. platani</name>
    <dbReference type="NCBI Taxonomy" id="88771"/>
    <lineage>
        <taxon>Eukaryota</taxon>
        <taxon>Fungi</taxon>
        <taxon>Dikarya</taxon>
        <taxon>Ascomycota</taxon>
        <taxon>Pezizomycotina</taxon>
        <taxon>Sordariomycetes</taxon>
        <taxon>Hypocreomycetidae</taxon>
        <taxon>Microascales</taxon>
        <taxon>Ceratocystidaceae</taxon>
        <taxon>Ceratocystis</taxon>
    </lineage>
</organism>
<comment type="caution">
    <text evidence="2">The sequence shown here is derived from an EMBL/GenBank/DDBJ whole genome shotgun (WGS) entry which is preliminary data.</text>
</comment>
<dbReference type="GO" id="GO:0005730">
    <property type="term" value="C:nucleolus"/>
    <property type="evidence" value="ECO:0007669"/>
    <property type="project" value="TreeGrafter"/>
</dbReference>
<dbReference type="AlphaFoldDB" id="A0A0F8B796"/>
<dbReference type="GO" id="GO:0004860">
    <property type="term" value="F:protein kinase inhibitor activity"/>
    <property type="evidence" value="ECO:0007669"/>
    <property type="project" value="TreeGrafter"/>
</dbReference>
<feature type="compositionally biased region" description="Polar residues" evidence="1">
    <location>
        <begin position="152"/>
        <end position="163"/>
    </location>
</feature>
<evidence type="ECO:0008006" key="4">
    <source>
        <dbReference type="Google" id="ProtNLM"/>
    </source>
</evidence>
<dbReference type="PANTHER" id="PTHR13507">
    <property type="entry name" value="PRKR-INTERACTING PROTEIN 1"/>
    <property type="match status" value="1"/>
</dbReference>
<protein>
    <recommendedName>
        <fullName evidence="4">PRKR-interacting protein 1</fullName>
    </recommendedName>
</protein>
<dbReference type="PANTHER" id="PTHR13507:SF0">
    <property type="entry name" value="PRKR-INTERACTING PROTEIN 1"/>
    <property type="match status" value="1"/>
</dbReference>
<sequence>MSAGGPDSIPTSADRRSKRPTKRRLLSPTSDQAASVEALFAKPEQPIHIPIAATPQARALPPPPEIVTNVQGSSAGAGSGEFHVYKAARRREYERLRRMDEEVRSEDADREFEKQKTERQKIDDEKTRKNREKREKMKARKAKVKSGGGPQPKQTAKSTLPSQKDNKPSFPKRADIVDDTQETDNAPNDTPPTAESSGLARAEAGDTKRVSPAGTSTPDKPPITGLIIHDDD</sequence>
<dbReference type="Proteomes" id="UP000034841">
    <property type="component" value="Unassembled WGS sequence"/>
</dbReference>
<dbReference type="GO" id="GO:0003725">
    <property type="term" value="F:double-stranded RNA binding"/>
    <property type="evidence" value="ECO:0007669"/>
    <property type="project" value="InterPro"/>
</dbReference>
<dbReference type="OrthoDB" id="10067079at2759"/>
<feature type="compositionally biased region" description="Basic and acidic residues" evidence="1">
    <location>
        <begin position="90"/>
        <end position="135"/>
    </location>
</feature>
<dbReference type="EMBL" id="LBBL01000029">
    <property type="protein sequence ID" value="KKF96750.1"/>
    <property type="molecule type" value="Genomic_DNA"/>
</dbReference>
<feature type="compositionally biased region" description="Polar residues" evidence="1">
    <location>
        <begin position="183"/>
        <end position="196"/>
    </location>
</feature>
<dbReference type="GO" id="GO:0019901">
    <property type="term" value="F:protein kinase binding"/>
    <property type="evidence" value="ECO:0007669"/>
    <property type="project" value="TreeGrafter"/>
</dbReference>
<dbReference type="InterPro" id="IPR009548">
    <property type="entry name" value="Prkrip1"/>
</dbReference>
<name>A0A0F8B796_CERFI</name>
<evidence type="ECO:0000256" key="1">
    <source>
        <dbReference type="SAM" id="MobiDB-lite"/>
    </source>
</evidence>